<gene>
    <name evidence="3" type="primary">LOC113934133</name>
</gene>
<dbReference type="Proteomes" id="UP000515165">
    <property type="component" value="Chromosome 13"/>
</dbReference>
<accession>A0A6J2EN72</accession>
<protein>
    <submittedName>
        <fullName evidence="3">Uncharacterized protein LOC113934133</fullName>
    </submittedName>
</protein>
<dbReference type="AlphaFoldDB" id="A0A6J2EN72"/>
<organism evidence="2 3">
    <name type="scientific">Zalophus californianus</name>
    <name type="common">California sealion</name>
    <dbReference type="NCBI Taxonomy" id="9704"/>
    <lineage>
        <taxon>Eukaryota</taxon>
        <taxon>Metazoa</taxon>
        <taxon>Chordata</taxon>
        <taxon>Craniata</taxon>
        <taxon>Vertebrata</taxon>
        <taxon>Euteleostomi</taxon>
        <taxon>Mammalia</taxon>
        <taxon>Eutheria</taxon>
        <taxon>Laurasiatheria</taxon>
        <taxon>Carnivora</taxon>
        <taxon>Caniformia</taxon>
        <taxon>Pinnipedia</taxon>
        <taxon>Otariidae</taxon>
        <taxon>Zalophus</taxon>
    </lineage>
</organism>
<dbReference type="KEGG" id="zca:113934133"/>
<sequence length="388" mass="42757">MGLQGGETPNRRRAAGSRRPGSARGLRTHTPARAHSNTRTPSPAPAAPGHWRARSPEVRGGARAPRMQKMGRLSHSSLVCRLLLAGSSSVLALKSVRPSLGSLPSLASRPPALFLEASYSSGTLRELSWSLSSSCPNLFLSPENQEGSLGVAQLGNPKPVRLLSQKRPRLIRCSRRRRLLAGVVLPGLGFWNCSPKVNFYLLVFFKPRFAFVLWKVSTPAEHYSVFPRAGEAENCCGFFHSGLRESLQLGTCRKKRQKLRRVETARGSFAPVRGASPNQGLHSDCSVEPRLLTDSGSPIQVERRRTLPGRQCMNAERAAAEPQKWNKWMIRCKKKKKKEVLIGALAALFTAQKSIQSIQRKEVCVQSWLVCPIVVVLLHVTSILEVTL</sequence>
<evidence type="ECO:0000313" key="2">
    <source>
        <dbReference type="Proteomes" id="UP000515165"/>
    </source>
</evidence>
<evidence type="ECO:0000256" key="1">
    <source>
        <dbReference type="SAM" id="MobiDB-lite"/>
    </source>
</evidence>
<dbReference type="GeneID" id="113934133"/>
<name>A0A6J2EN72_ZALCA</name>
<keyword evidence="2" id="KW-1185">Reference proteome</keyword>
<evidence type="ECO:0000313" key="3">
    <source>
        <dbReference type="RefSeq" id="XP_027470465.2"/>
    </source>
</evidence>
<reference evidence="3" key="1">
    <citation type="submission" date="2025-08" db="UniProtKB">
        <authorList>
            <consortium name="RefSeq"/>
        </authorList>
    </citation>
    <scope>IDENTIFICATION</scope>
    <source>
        <tissue evidence="3">Blood</tissue>
    </source>
</reference>
<feature type="region of interest" description="Disordered" evidence="1">
    <location>
        <begin position="1"/>
        <end position="69"/>
    </location>
</feature>
<dbReference type="RefSeq" id="XP_027470465.2">
    <property type="nucleotide sequence ID" value="XM_027614664.2"/>
</dbReference>
<proteinExistence type="predicted"/>